<sequence>MILAGIEDDDTWKTGTDRALLAKECASYLIQTDSFDTFTQELQEVLQKVVYSVHDVDPSCKSFKDKLWASFHHARLTKLQDIWGSFCDATKVPDKYISEPLLLQYISTKFLEIMVQTEYPSAAITTTVSPPLTDDEENVLRYVAGFIIRSLIKKNSRNKDIVVCLNNLTTEDVDHDDYLSYTKAWIEK</sequence>
<proteinExistence type="predicted"/>
<protein>
    <submittedName>
        <fullName evidence="1">Uncharacterized protein</fullName>
    </submittedName>
</protein>
<organism evidence="1">
    <name type="scientific">Amphimedon queenslandica</name>
    <name type="common">Sponge</name>
    <dbReference type="NCBI Taxonomy" id="400682"/>
    <lineage>
        <taxon>Eukaryota</taxon>
        <taxon>Metazoa</taxon>
        <taxon>Porifera</taxon>
        <taxon>Demospongiae</taxon>
        <taxon>Heteroscleromorpha</taxon>
        <taxon>Haplosclerida</taxon>
        <taxon>Niphatidae</taxon>
        <taxon>Amphimedon</taxon>
    </lineage>
</organism>
<name>A0A1X7V383_AMPQE</name>
<dbReference type="EnsemblMetazoa" id="Aqu2.1.34715_001">
    <property type="protein sequence ID" value="Aqu2.1.34715_001"/>
    <property type="gene ID" value="Aqu2.1.34715"/>
</dbReference>
<dbReference type="InParanoid" id="A0A1X7V383"/>
<evidence type="ECO:0000313" key="1">
    <source>
        <dbReference type="EnsemblMetazoa" id="Aqu2.1.34715_001"/>
    </source>
</evidence>
<accession>A0A1X7V383</accession>
<reference evidence="1" key="1">
    <citation type="submission" date="2017-05" db="UniProtKB">
        <authorList>
            <consortium name="EnsemblMetazoa"/>
        </authorList>
    </citation>
    <scope>IDENTIFICATION</scope>
</reference>
<dbReference type="AlphaFoldDB" id="A0A1X7V383"/>